<dbReference type="PANTHER" id="PTHR36439">
    <property type="entry name" value="BLL4334 PROTEIN"/>
    <property type="match status" value="1"/>
</dbReference>
<dbReference type="Pfam" id="PF08002">
    <property type="entry name" value="DUF1697"/>
    <property type="match status" value="1"/>
</dbReference>
<dbReference type="EMBL" id="JACSQC010000011">
    <property type="protein sequence ID" value="MBD8045415.1"/>
    <property type="molecule type" value="Genomic_DNA"/>
</dbReference>
<dbReference type="PANTHER" id="PTHR36439:SF1">
    <property type="entry name" value="DUF1697 DOMAIN-CONTAINING PROTEIN"/>
    <property type="match status" value="1"/>
</dbReference>
<dbReference type="Proteomes" id="UP000652763">
    <property type="component" value="Unassembled WGS sequence"/>
</dbReference>
<sequence>MYTYAILLRGVNVGGVTVKMEPLRETLSRLPVKGVRTVLASGNAVAASALSAAELKAAAEDALRKDFGYEAWVVVIPLDRLRSLTAAVPYPPDDPATHAYVTFGSDAGMLTELFEAAAEAGAEQVRLGPEATAWPCPKGATLDSALAKISSKPRYKAHTTTRNVRTLQKILAAGEKI</sequence>
<gene>
    <name evidence="1" type="ORF">H9638_16535</name>
</gene>
<dbReference type="PIRSF" id="PIRSF008502">
    <property type="entry name" value="UCP008502"/>
    <property type="match status" value="1"/>
</dbReference>
<dbReference type="Gene3D" id="3.30.70.1280">
    <property type="entry name" value="SP0830-like domains"/>
    <property type="match status" value="1"/>
</dbReference>
<dbReference type="SUPFAM" id="SSF160379">
    <property type="entry name" value="SP0830-like"/>
    <property type="match status" value="1"/>
</dbReference>
<evidence type="ECO:0000313" key="2">
    <source>
        <dbReference type="Proteomes" id="UP000652763"/>
    </source>
</evidence>
<reference evidence="1 2" key="1">
    <citation type="submission" date="2020-08" db="EMBL/GenBank/DDBJ databases">
        <title>A Genomic Blueprint of the Chicken Gut Microbiome.</title>
        <authorList>
            <person name="Gilroy R."/>
            <person name="Ravi A."/>
            <person name="Getino M."/>
            <person name="Pursley I."/>
            <person name="Horton D.L."/>
            <person name="Alikhan N.-F."/>
            <person name="Baker D."/>
            <person name="Gharbi K."/>
            <person name="Hall N."/>
            <person name="Watson M."/>
            <person name="Adriaenssens E.M."/>
            <person name="Foster-Nyarko E."/>
            <person name="Jarju S."/>
            <person name="Secka A."/>
            <person name="Antonio M."/>
            <person name="Oren A."/>
            <person name="Chaudhuri R."/>
            <person name="La Ragione R.M."/>
            <person name="Hildebrand F."/>
            <person name="Pallen M.J."/>
        </authorList>
    </citation>
    <scope>NUCLEOTIDE SEQUENCE [LARGE SCALE GENOMIC DNA]</scope>
    <source>
        <strain evidence="1 2">Sa2BUA2</strain>
    </source>
</reference>
<accession>A0ABR8YMG1</accession>
<protein>
    <submittedName>
        <fullName evidence="1">DUF1697 domain-containing protein</fullName>
    </submittedName>
</protein>
<organism evidence="1 2">
    <name type="scientific">Arthrobacter pullicola</name>
    <dbReference type="NCBI Taxonomy" id="2762224"/>
    <lineage>
        <taxon>Bacteria</taxon>
        <taxon>Bacillati</taxon>
        <taxon>Actinomycetota</taxon>
        <taxon>Actinomycetes</taxon>
        <taxon>Micrococcales</taxon>
        <taxon>Micrococcaceae</taxon>
        <taxon>Arthrobacter</taxon>
    </lineage>
</organism>
<proteinExistence type="predicted"/>
<comment type="caution">
    <text evidence="1">The sequence shown here is derived from an EMBL/GenBank/DDBJ whole genome shotgun (WGS) entry which is preliminary data.</text>
</comment>
<dbReference type="InterPro" id="IPR012545">
    <property type="entry name" value="DUF1697"/>
</dbReference>
<name>A0ABR8YMG1_9MICC</name>
<evidence type="ECO:0000313" key="1">
    <source>
        <dbReference type="EMBL" id="MBD8045415.1"/>
    </source>
</evidence>
<keyword evidence="2" id="KW-1185">Reference proteome</keyword>